<dbReference type="InterPro" id="IPR036909">
    <property type="entry name" value="Cyt_c-like_dom_sf"/>
</dbReference>
<protein>
    <submittedName>
        <fullName evidence="2">Cytochrome C</fullName>
    </submittedName>
</protein>
<dbReference type="Pfam" id="PF10643">
    <property type="entry name" value="Cytochrome-c551"/>
    <property type="match status" value="2"/>
</dbReference>
<feature type="transmembrane region" description="Helical" evidence="1">
    <location>
        <begin position="9"/>
        <end position="30"/>
    </location>
</feature>
<comment type="caution">
    <text evidence="2">The sequence shown here is derived from an EMBL/GenBank/DDBJ whole genome shotgun (WGS) entry which is preliminary data.</text>
</comment>
<evidence type="ECO:0000256" key="1">
    <source>
        <dbReference type="SAM" id="Phobius"/>
    </source>
</evidence>
<dbReference type="Proteomes" id="UP000309544">
    <property type="component" value="Unassembled WGS sequence"/>
</dbReference>
<dbReference type="EMBL" id="VDCI01000002">
    <property type="protein sequence ID" value="TNJ37199.1"/>
    <property type="molecule type" value="Genomic_DNA"/>
</dbReference>
<dbReference type="SUPFAM" id="SSF46626">
    <property type="entry name" value="Cytochrome c"/>
    <property type="match status" value="1"/>
</dbReference>
<dbReference type="AlphaFoldDB" id="A0A5C4S1W3"/>
<evidence type="ECO:0000313" key="3">
    <source>
        <dbReference type="Proteomes" id="UP000309544"/>
    </source>
</evidence>
<gene>
    <name evidence="2" type="ORF">FGF68_02950</name>
</gene>
<dbReference type="InterPro" id="IPR019604">
    <property type="entry name" value="Cytochrome-c551"/>
</dbReference>
<dbReference type="GO" id="GO:0020037">
    <property type="term" value="F:heme binding"/>
    <property type="evidence" value="ECO:0007669"/>
    <property type="project" value="InterPro"/>
</dbReference>
<dbReference type="RefSeq" id="WP_068866477.1">
    <property type="nucleotide sequence ID" value="NZ_VDCI01000002.1"/>
</dbReference>
<reference evidence="2 3" key="1">
    <citation type="submission" date="2019-05" db="EMBL/GenBank/DDBJ databases">
        <title>Draft Whole-Genome sequence of the green sulfur bacterium Prosthecochloris vibrioformis DSM 260.</title>
        <authorList>
            <person name="Meyer T.E."/>
            <person name="Kyndt J.A."/>
        </authorList>
    </citation>
    <scope>NUCLEOTIDE SEQUENCE [LARGE SCALE GENOMIC DNA]</scope>
    <source>
        <strain evidence="2 3">DSM 260</strain>
    </source>
</reference>
<feature type="transmembrane region" description="Helical" evidence="1">
    <location>
        <begin position="79"/>
        <end position="101"/>
    </location>
</feature>
<keyword evidence="1" id="KW-0472">Membrane</keyword>
<accession>A0A5C4S1W3</accession>
<sequence>MDNNSNGKLYALAIGGAAAMGGLFFFASMLTGYELPADTLSKVATPLQSFMGWFLLIFFSSLIIWGLGRMSSRISDRWFLSLPLSIFVIVAVMFVSLELVWEKGRTTTIDGKSIRTVRQLDAFNDGEDFENIEDQPVEEAAAGGEALGTDGAAAPAVAAEESAGPVEEVILTGDELAEADKLFQRRCTRCHAVKAVENKLVEYRKKGQSEKIVLDMKDWPNSGIRGKDVPTLVNYINSIY</sequence>
<evidence type="ECO:0000313" key="2">
    <source>
        <dbReference type="EMBL" id="TNJ37199.1"/>
    </source>
</evidence>
<feature type="transmembrane region" description="Helical" evidence="1">
    <location>
        <begin position="50"/>
        <end position="67"/>
    </location>
</feature>
<keyword evidence="1" id="KW-0812">Transmembrane</keyword>
<dbReference type="Gene3D" id="1.10.760.10">
    <property type="entry name" value="Cytochrome c-like domain"/>
    <property type="match status" value="1"/>
</dbReference>
<dbReference type="GO" id="GO:0009055">
    <property type="term" value="F:electron transfer activity"/>
    <property type="evidence" value="ECO:0007669"/>
    <property type="project" value="InterPro"/>
</dbReference>
<keyword evidence="1" id="KW-1133">Transmembrane helix</keyword>
<organism evidence="2 3">
    <name type="scientific">Prosthecochloris vibrioformis</name>
    <name type="common">Chlorobium vibrioforme</name>
    <dbReference type="NCBI Taxonomy" id="1098"/>
    <lineage>
        <taxon>Bacteria</taxon>
        <taxon>Pseudomonadati</taxon>
        <taxon>Chlorobiota</taxon>
        <taxon>Chlorobiia</taxon>
        <taxon>Chlorobiales</taxon>
        <taxon>Chlorobiaceae</taxon>
        <taxon>Prosthecochloris</taxon>
    </lineage>
</organism>
<name>A0A5C4S1W3_PROVB</name>
<keyword evidence="3" id="KW-1185">Reference proteome</keyword>
<proteinExistence type="predicted"/>